<dbReference type="EMBL" id="BMAO01019041">
    <property type="protein sequence ID" value="GFR27961.1"/>
    <property type="molecule type" value="Genomic_DNA"/>
</dbReference>
<sequence length="74" mass="8617">MDKRDALGRGIYEMVEEYNLEDVANLLRRFHKKMHNFKHVLDMIQRDGGSRSTSEIPQEYMDILASIAEESGTE</sequence>
<proteinExistence type="predicted"/>
<comment type="caution">
    <text evidence="1">The sequence shown here is derived from an EMBL/GenBank/DDBJ whole genome shotgun (WGS) entry which is preliminary data.</text>
</comment>
<dbReference type="AlphaFoldDB" id="A0A8X6HPT7"/>
<protein>
    <submittedName>
        <fullName evidence="1">Ankyrin repeat, PH and SEC7 domain containing protein secG</fullName>
    </submittedName>
</protein>
<evidence type="ECO:0000313" key="2">
    <source>
        <dbReference type="Proteomes" id="UP000887116"/>
    </source>
</evidence>
<keyword evidence="2" id="KW-1185">Reference proteome</keyword>
<reference evidence="1" key="1">
    <citation type="submission" date="2020-07" db="EMBL/GenBank/DDBJ databases">
        <title>Multicomponent nature underlies the extraordinary mechanical properties of spider dragline silk.</title>
        <authorList>
            <person name="Kono N."/>
            <person name="Nakamura H."/>
            <person name="Mori M."/>
            <person name="Yoshida Y."/>
            <person name="Ohtoshi R."/>
            <person name="Malay A.D."/>
            <person name="Moran D.A.P."/>
            <person name="Tomita M."/>
            <person name="Numata K."/>
            <person name="Arakawa K."/>
        </authorList>
    </citation>
    <scope>NUCLEOTIDE SEQUENCE</scope>
</reference>
<name>A0A8X6HPT7_TRICU</name>
<gene>
    <name evidence="1" type="primary">secG_0</name>
    <name evidence="1" type="ORF">TNCT_456131</name>
</gene>
<accession>A0A8X6HPT7</accession>
<organism evidence="1 2">
    <name type="scientific">Trichonephila clavata</name>
    <name type="common">Joro spider</name>
    <name type="synonym">Nephila clavata</name>
    <dbReference type="NCBI Taxonomy" id="2740835"/>
    <lineage>
        <taxon>Eukaryota</taxon>
        <taxon>Metazoa</taxon>
        <taxon>Ecdysozoa</taxon>
        <taxon>Arthropoda</taxon>
        <taxon>Chelicerata</taxon>
        <taxon>Arachnida</taxon>
        <taxon>Araneae</taxon>
        <taxon>Araneomorphae</taxon>
        <taxon>Entelegynae</taxon>
        <taxon>Araneoidea</taxon>
        <taxon>Nephilidae</taxon>
        <taxon>Trichonephila</taxon>
    </lineage>
</organism>
<evidence type="ECO:0000313" key="1">
    <source>
        <dbReference type="EMBL" id="GFR27961.1"/>
    </source>
</evidence>
<dbReference type="Proteomes" id="UP000887116">
    <property type="component" value="Unassembled WGS sequence"/>
</dbReference>